<comment type="caution">
    <text evidence="5">The sequence shown here is derived from an EMBL/GenBank/DDBJ whole genome shotgun (WGS) entry which is preliminary data.</text>
</comment>
<dbReference type="GO" id="GO:0016747">
    <property type="term" value="F:acyltransferase activity, transferring groups other than amino-acyl groups"/>
    <property type="evidence" value="ECO:0007669"/>
    <property type="project" value="InterPro"/>
</dbReference>
<evidence type="ECO:0000259" key="3">
    <source>
        <dbReference type="PROSITE" id="PS51186"/>
    </source>
</evidence>
<dbReference type="Gene3D" id="3.40.630.30">
    <property type="match status" value="1"/>
</dbReference>
<keyword evidence="6" id="KW-1185">Reference proteome</keyword>
<dbReference type="InterPro" id="IPR016181">
    <property type="entry name" value="Acyl_CoA_acyltransferase"/>
</dbReference>
<sequence length="378" mass="41770">MRGRPHGLVLFGLLWRSMSDFSIDELVIPATPHAPSWPDFVAVAALRNLVEAEGFGTNALNYSAAELLPGWLNPKYDPKRMFVARVEGTVVARATYETLLDANDDHAWLGVQVLPAWRRCGIGTALADRVEHLVGTENRHELIVYTVSADTPGERLTAPIGFGSVPQDNAEVRFLLARGYRLEQVERGSRLALPADEGVIRRFQADAAAHAGGDYTVHYWSAGTPPRWRDDLAVPYTRMSTDAPTAGLTEPEDVWTADRLVDEETSRGSSPRRMLTAAALHEPSGHLVAFTQLSVPAERERSVSQEDTLVLREHRGHRLGMLLKTANLEYLAQESPGHPSVTTFNAEENRHMLVVNEALGFVPMGYEGAWKRVVPAEK</sequence>
<dbReference type="CDD" id="cd04301">
    <property type="entry name" value="NAT_SF"/>
    <property type="match status" value="1"/>
</dbReference>
<dbReference type="PANTHER" id="PTHR43877">
    <property type="entry name" value="AMINOALKYLPHOSPHONATE N-ACETYLTRANSFERASE-RELATED-RELATED"/>
    <property type="match status" value="1"/>
</dbReference>
<reference evidence="4 6" key="1">
    <citation type="submission" date="2016-10" db="EMBL/GenBank/DDBJ databases">
        <authorList>
            <person name="Varghese N."/>
            <person name="Submissions S."/>
        </authorList>
    </citation>
    <scope>NUCLEOTIDE SEQUENCE [LARGE SCALE GENOMIC DNA]</scope>
    <source>
        <strain evidence="4 6">GMCC 1.11211</strain>
    </source>
</reference>
<feature type="domain" description="N-acetyltransferase" evidence="3">
    <location>
        <begin position="25"/>
        <end position="196"/>
    </location>
</feature>
<dbReference type="STRING" id="995038.SAMN05216274_10660"/>
<keyword evidence="1 5" id="KW-0808">Transferase</keyword>
<dbReference type="Proteomes" id="UP000199681">
    <property type="component" value="Unassembled WGS sequence"/>
</dbReference>
<proteinExistence type="predicted"/>
<protein>
    <submittedName>
        <fullName evidence="4">Acetyltransferase (GNAT) family protein</fullName>
    </submittedName>
    <submittedName>
        <fullName evidence="5">GNAT family N-acetyltransferase</fullName>
    </submittedName>
</protein>
<evidence type="ECO:0000313" key="5">
    <source>
        <dbReference type="EMBL" id="TFB86507.1"/>
    </source>
</evidence>
<dbReference type="EMBL" id="SOFE01000008">
    <property type="protein sequence ID" value="TFB86507.1"/>
    <property type="molecule type" value="Genomic_DNA"/>
</dbReference>
<evidence type="ECO:0000313" key="4">
    <source>
        <dbReference type="EMBL" id="SFH47946.1"/>
    </source>
</evidence>
<evidence type="ECO:0000256" key="2">
    <source>
        <dbReference type="ARBA" id="ARBA00023315"/>
    </source>
</evidence>
<accession>A0A1I3ADR5</accession>
<dbReference type="SUPFAM" id="SSF55729">
    <property type="entry name" value="Acyl-CoA N-acyltransferases (Nat)"/>
    <property type="match status" value="2"/>
</dbReference>
<evidence type="ECO:0000313" key="6">
    <source>
        <dbReference type="Proteomes" id="UP000199681"/>
    </source>
</evidence>
<dbReference type="AlphaFoldDB" id="A0A1I3ADR5"/>
<evidence type="ECO:0000313" key="7">
    <source>
        <dbReference type="Proteomes" id="UP000297963"/>
    </source>
</evidence>
<dbReference type="Proteomes" id="UP000297963">
    <property type="component" value="Unassembled WGS sequence"/>
</dbReference>
<dbReference type="InterPro" id="IPR000182">
    <property type="entry name" value="GNAT_dom"/>
</dbReference>
<organism evidence="5 7">
    <name type="scientific">Cryobacterium levicorallinum</name>
    <dbReference type="NCBI Taxonomy" id="995038"/>
    <lineage>
        <taxon>Bacteria</taxon>
        <taxon>Bacillati</taxon>
        <taxon>Actinomycetota</taxon>
        <taxon>Actinomycetes</taxon>
        <taxon>Micrococcales</taxon>
        <taxon>Microbacteriaceae</taxon>
        <taxon>Cryobacterium</taxon>
    </lineage>
</organism>
<name>A0A1I3ADR5_9MICO</name>
<dbReference type="EMBL" id="FOPW01000006">
    <property type="protein sequence ID" value="SFH47946.1"/>
    <property type="molecule type" value="Genomic_DNA"/>
</dbReference>
<evidence type="ECO:0000256" key="1">
    <source>
        <dbReference type="ARBA" id="ARBA00022679"/>
    </source>
</evidence>
<dbReference type="Pfam" id="PF00583">
    <property type="entry name" value="Acetyltransf_1"/>
    <property type="match status" value="1"/>
</dbReference>
<dbReference type="InterPro" id="IPR050832">
    <property type="entry name" value="Bact_Acetyltransf"/>
</dbReference>
<keyword evidence="2" id="KW-0012">Acyltransferase</keyword>
<gene>
    <name evidence="5" type="ORF">E3O11_04230</name>
    <name evidence="4" type="ORF">SAMN05216274_10660</name>
</gene>
<dbReference type="PROSITE" id="PS51186">
    <property type="entry name" value="GNAT"/>
    <property type="match status" value="1"/>
</dbReference>
<reference evidence="5 7" key="2">
    <citation type="submission" date="2019-03" db="EMBL/GenBank/DDBJ databases">
        <title>Genomics of glacier-inhabiting Cryobacterium strains.</title>
        <authorList>
            <person name="Liu Q."/>
            <person name="Xin Y.-H."/>
        </authorList>
    </citation>
    <scope>NUCLEOTIDE SEQUENCE [LARGE SCALE GENOMIC DNA]</scope>
    <source>
        <strain evidence="5 7">Hh34</strain>
    </source>
</reference>